<reference evidence="8 9" key="1">
    <citation type="submission" date="2014-04" db="EMBL/GenBank/DDBJ databases">
        <authorList>
            <consortium name="DOE Joint Genome Institute"/>
            <person name="Kuo A."/>
            <person name="Kohler A."/>
            <person name="Nagy L.G."/>
            <person name="Floudas D."/>
            <person name="Copeland A."/>
            <person name="Barry K.W."/>
            <person name="Cichocki N."/>
            <person name="Veneault-Fourrey C."/>
            <person name="LaButti K."/>
            <person name="Lindquist E.A."/>
            <person name="Lipzen A."/>
            <person name="Lundell T."/>
            <person name="Morin E."/>
            <person name="Murat C."/>
            <person name="Sun H."/>
            <person name="Tunlid A."/>
            <person name="Henrissat B."/>
            <person name="Grigoriev I.V."/>
            <person name="Hibbett D.S."/>
            <person name="Martin F."/>
            <person name="Nordberg H.P."/>
            <person name="Cantor M.N."/>
            <person name="Hua S.X."/>
        </authorList>
    </citation>
    <scope>NUCLEOTIDE SEQUENCE [LARGE SCALE GENOMIC DNA]</scope>
    <source>
        <strain evidence="8 9">Foug A</strain>
    </source>
</reference>
<name>A0A0C3DPA5_9AGAM</name>
<dbReference type="InterPro" id="IPR050984">
    <property type="entry name" value="Gfo/Idh/MocA_domain"/>
</dbReference>
<reference evidence="9" key="2">
    <citation type="submission" date="2015-01" db="EMBL/GenBank/DDBJ databases">
        <title>Evolutionary Origins and Diversification of the Mycorrhizal Mutualists.</title>
        <authorList>
            <consortium name="DOE Joint Genome Institute"/>
            <consortium name="Mycorrhizal Genomics Consortium"/>
            <person name="Kohler A."/>
            <person name="Kuo A."/>
            <person name="Nagy L.G."/>
            <person name="Floudas D."/>
            <person name="Copeland A."/>
            <person name="Barry K.W."/>
            <person name="Cichocki N."/>
            <person name="Veneault-Fourrey C."/>
            <person name="LaButti K."/>
            <person name="Lindquist E.A."/>
            <person name="Lipzen A."/>
            <person name="Lundell T."/>
            <person name="Morin E."/>
            <person name="Murat C."/>
            <person name="Riley R."/>
            <person name="Ohm R."/>
            <person name="Sun H."/>
            <person name="Tunlid A."/>
            <person name="Henrissat B."/>
            <person name="Grigoriev I.V."/>
            <person name="Hibbett D.S."/>
            <person name="Martin F."/>
        </authorList>
    </citation>
    <scope>NUCLEOTIDE SEQUENCE [LARGE SCALE GENOMIC DNA]</scope>
    <source>
        <strain evidence="9">Foug A</strain>
    </source>
</reference>
<dbReference type="EMBL" id="KN822095">
    <property type="protein sequence ID" value="KIM57826.1"/>
    <property type="molecule type" value="Genomic_DNA"/>
</dbReference>
<protein>
    <recommendedName>
        <fullName evidence="3">D-xylose 1-dehydrogenase (NADP(+), D-xylono-1,5-lactone-forming)</fullName>
        <ecNumber evidence="3">1.1.1.179</ecNumber>
    </recommendedName>
    <alternativeName>
        <fullName evidence="4">D-xylose-NADP dehydrogenase</fullName>
    </alternativeName>
</protein>
<evidence type="ECO:0000256" key="1">
    <source>
        <dbReference type="ARBA" id="ARBA00010928"/>
    </source>
</evidence>
<dbReference type="PANTHER" id="PTHR22604:SF105">
    <property type="entry name" value="TRANS-1,2-DIHYDROBENZENE-1,2-DIOL DEHYDROGENASE"/>
    <property type="match status" value="1"/>
</dbReference>
<keyword evidence="2" id="KW-0560">Oxidoreductase</keyword>
<dbReference type="STRING" id="1036808.A0A0C3DPA5"/>
<dbReference type="Gene3D" id="3.40.50.720">
    <property type="entry name" value="NAD(P)-binding Rossmann-like Domain"/>
    <property type="match status" value="1"/>
</dbReference>
<dbReference type="Proteomes" id="UP000053989">
    <property type="component" value="Unassembled WGS sequence"/>
</dbReference>
<dbReference type="Gene3D" id="3.30.360.10">
    <property type="entry name" value="Dihydrodipicolinate Reductase, domain 2"/>
    <property type="match status" value="1"/>
</dbReference>
<dbReference type="PANTHER" id="PTHR22604">
    <property type="entry name" value="OXIDOREDUCTASES"/>
    <property type="match status" value="1"/>
</dbReference>
<evidence type="ECO:0000256" key="4">
    <source>
        <dbReference type="ARBA" id="ARBA00042988"/>
    </source>
</evidence>
<dbReference type="InterPro" id="IPR055170">
    <property type="entry name" value="GFO_IDH_MocA-like_dom"/>
</dbReference>
<sequence>MAVFINPPVVPKTSENGSPLRIGILGAANIAPVSLVYPARSHPDIEVYAVAARDIGRAEKFAKKYGIKKWFGGQNGYQELLDDPAIDVVYNPLPNGLHYEWTIKALAAGKHVLLEKPCGNTAEETRRMFDLAERKNLVLLEAFHYRFHPAIQRVKEIIDSGELGGIKEIQVSLCFPKGIVSQDGNIRLNYDIGGGALMDAGCYTLNCVRYLASNDPTAIISAKTVRYPKDPRIDTATSADLVFPPSTPGGEPIKGSIKCDMMVPHRFGIIPRLEGVFVHVVCEQGVVHMINFPAPVIYHYITVTPHVGKKRTEKAYSFLPGSSAKGEEWWSSYRYQLQAFVDKVRGRVPQTWVTGEDSVRNMFWIEKIYEEIGLGSRPQSSFQLPAHS</sequence>
<proteinExistence type="inferred from homology"/>
<organism evidence="8 9">
    <name type="scientific">Scleroderma citrinum Foug A</name>
    <dbReference type="NCBI Taxonomy" id="1036808"/>
    <lineage>
        <taxon>Eukaryota</taxon>
        <taxon>Fungi</taxon>
        <taxon>Dikarya</taxon>
        <taxon>Basidiomycota</taxon>
        <taxon>Agaricomycotina</taxon>
        <taxon>Agaricomycetes</taxon>
        <taxon>Agaricomycetidae</taxon>
        <taxon>Boletales</taxon>
        <taxon>Sclerodermatineae</taxon>
        <taxon>Sclerodermataceae</taxon>
        <taxon>Scleroderma</taxon>
    </lineage>
</organism>
<dbReference type="GO" id="GO:0047837">
    <property type="term" value="F:D-xylose 1-dehydrogenase (NADP+) activity"/>
    <property type="evidence" value="ECO:0007669"/>
    <property type="project" value="UniProtKB-EC"/>
</dbReference>
<dbReference type="HOGENOM" id="CLU_023194_5_2_1"/>
<dbReference type="InParanoid" id="A0A0C3DPA5"/>
<evidence type="ECO:0000259" key="7">
    <source>
        <dbReference type="Pfam" id="PF22725"/>
    </source>
</evidence>
<dbReference type="Pfam" id="PF01408">
    <property type="entry name" value="GFO_IDH_MocA"/>
    <property type="match status" value="1"/>
</dbReference>
<evidence type="ECO:0000313" key="9">
    <source>
        <dbReference type="Proteomes" id="UP000053989"/>
    </source>
</evidence>
<dbReference type="InterPro" id="IPR036291">
    <property type="entry name" value="NAD(P)-bd_dom_sf"/>
</dbReference>
<feature type="domain" description="GFO/IDH/MocA-like oxidoreductase" evidence="7">
    <location>
        <begin position="151"/>
        <end position="285"/>
    </location>
</feature>
<dbReference type="SUPFAM" id="SSF55347">
    <property type="entry name" value="Glyceraldehyde-3-phosphate dehydrogenase-like, C-terminal domain"/>
    <property type="match status" value="1"/>
</dbReference>
<accession>A0A0C3DPA5</accession>
<dbReference type="GO" id="GO:0000166">
    <property type="term" value="F:nucleotide binding"/>
    <property type="evidence" value="ECO:0007669"/>
    <property type="project" value="InterPro"/>
</dbReference>
<comment type="catalytic activity">
    <reaction evidence="5">
        <text>D-xylose + NADP(+) = D-xylono-1,5-lactone + NADPH + H(+)</text>
        <dbReference type="Rhea" id="RHEA:22000"/>
        <dbReference type="ChEBI" id="CHEBI:15378"/>
        <dbReference type="ChEBI" id="CHEBI:15867"/>
        <dbReference type="ChEBI" id="CHEBI:53455"/>
        <dbReference type="ChEBI" id="CHEBI:57783"/>
        <dbReference type="ChEBI" id="CHEBI:58349"/>
        <dbReference type="EC" id="1.1.1.179"/>
    </reaction>
</comment>
<evidence type="ECO:0000313" key="8">
    <source>
        <dbReference type="EMBL" id="KIM57826.1"/>
    </source>
</evidence>
<dbReference type="InterPro" id="IPR000683">
    <property type="entry name" value="Gfo/Idh/MocA-like_OxRdtase_N"/>
</dbReference>
<dbReference type="SUPFAM" id="SSF51735">
    <property type="entry name" value="NAD(P)-binding Rossmann-fold domains"/>
    <property type="match status" value="1"/>
</dbReference>
<comment type="similarity">
    <text evidence="1">Belongs to the Gfo/Idh/MocA family.</text>
</comment>
<evidence type="ECO:0000259" key="6">
    <source>
        <dbReference type="Pfam" id="PF01408"/>
    </source>
</evidence>
<evidence type="ECO:0000256" key="3">
    <source>
        <dbReference type="ARBA" id="ARBA00038984"/>
    </source>
</evidence>
<feature type="domain" description="Gfo/Idh/MocA-like oxidoreductase N-terminal" evidence="6">
    <location>
        <begin position="20"/>
        <end position="140"/>
    </location>
</feature>
<dbReference type="EC" id="1.1.1.179" evidence="3"/>
<evidence type="ECO:0000256" key="5">
    <source>
        <dbReference type="ARBA" id="ARBA00049233"/>
    </source>
</evidence>
<keyword evidence="9" id="KW-1185">Reference proteome</keyword>
<dbReference type="OrthoDB" id="64915at2759"/>
<dbReference type="Pfam" id="PF22725">
    <property type="entry name" value="GFO_IDH_MocA_C3"/>
    <property type="match status" value="1"/>
</dbReference>
<gene>
    <name evidence="8" type="ORF">SCLCIDRAFT_1219079</name>
</gene>
<evidence type="ECO:0000256" key="2">
    <source>
        <dbReference type="ARBA" id="ARBA00023002"/>
    </source>
</evidence>
<dbReference type="AlphaFoldDB" id="A0A0C3DPA5"/>